<accession>A0A833L1V2</accession>
<evidence type="ECO:0000259" key="1">
    <source>
        <dbReference type="Pfam" id="PF00899"/>
    </source>
</evidence>
<reference evidence="2 3" key="1">
    <citation type="submission" date="2019-12" db="EMBL/GenBank/DDBJ databases">
        <authorList>
            <person name="Wolfe R."/>
            <person name="Danczak R."/>
            <person name="Wilkins M."/>
        </authorList>
    </citation>
    <scope>NUCLEOTIDE SEQUENCE [LARGE SCALE GENOMIC DNA]</scope>
    <source>
        <strain evidence="2">X2_MaxBin.013</strain>
    </source>
</reference>
<dbReference type="GO" id="GO:0061503">
    <property type="term" value="F:tRNA threonylcarbamoyladenosine dehydratase"/>
    <property type="evidence" value="ECO:0007669"/>
    <property type="project" value="TreeGrafter"/>
</dbReference>
<dbReference type="InterPro" id="IPR045886">
    <property type="entry name" value="ThiF/MoeB/HesA"/>
</dbReference>
<evidence type="ECO:0000313" key="2">
    <source>
        <dbReference type="EMBL" id="KAF0134725.1"/>
    </source>
</evidence>
<dbReference type="InterPro" id="IPR012729">
    <property type="entry name" value="ThiF_fam2"/>
</dbReference>
<dbReference type="AlphaFoldDB" id="A0A833L1V2"/>
<dbReference type="NCBIfam" id="TIGR02354">
    <property type="entry name" value="thiF_fam2"/>
    <property type="match status" value="1"/>
</dbReference>
<dbReference type="GO" id="GO:0061504">
    <property type="term" value="P:cyclic threonylcarbamoyladenosine biosynthetic process"/>
    <property type="evidence" value="ECO:0007669"/>
    <property type="project" value="TreeGrafter"/>
</dbReference>
<feature type="domain" description="THIF-type NAD/FAD binding fold" evidence="1">
    <location>
        <begin position="11"/>
        <end position="146"/>
    </location>
</feature>
<gene>
    <name evidence="2" type="ORF">FD145_442</name>
</gene>
<sequence length="205" mass="22703">MNDFEQALTNYFLPEQLAKIEKTKIGIAGCGGLGSNIVVCLVRSGFKNFELMDFDVVETKNLNRQYYYLDEVGQSKVDVLSTRLLKINPDLKIKKVKAQLSDENIASYFQDRDIIFEAFDNVPSKKLIMETFGNTNKLLIFGCGMAGITNQSEIKIKKIKNNIYMVGDGVTCVGPENPPLAPRVFACASLMASAALEAVLYNIPA</sequence>
<name>A0A833L1V2_UNCSA</name>
<proteinExistence type="predicted"/>
<dbReference type="Pfam" id="PF00899">
    <property type="entry name" value="ThiF"/>
    <property type="match status" value="1"/>
</dbReference>
<evidence type="ECO:0000313" key="3">
    <source>
        <dbReference type="Proteomes" id="UP000488506"/>
    </source>
</evidence>
<dbReference type="InterPro" id="IPR000594">
    <property type="entry name" value="ThiF_NAD_FAD-bd"/>
</dbReference>
<dbReference type="PANTHER" id="PTHR43267">
    <property type="entry name" value="TRNA THREONYLCARBAMOYLADENOSINE DEHYDRATASE"/>
    <property type="match status" value="1"/>
</dbReference>
<dbReference type="NCBIfam" id="NF006395">
    <property type="entry name" value="PRK08644.1"/>
    <property type="match status" value="1"/>
</dbReference>
<protein>
    <submittedName>
        <fullName evidence="2">Thiamine biosynthesis protein ThiF family 2</fullName>
    </submittedName>
</protein>
<dbReference type="EMBL" id="WPAF01000005">
    <property type="protein sequence ID" value="KAF0134725.1"/>
    <property type="molecule type" value="Genomic_DNA"/>
</dbReference>
<comment type="caution">
    <text evidence="2">The sequence shown here is derived from an EMBL/GenBank/DDBJ whole genome shotgun (WGS) entry which is preliminary data.</text>
</comment>
<dbReference type="PANTHER" id="PTHR43267:SF3">
    <property type="entry name" value="THIF PROTEIN"/>
    <property type="match status" value="1"/>
</dbReference>
<dbReference type="GO" id="GO:0008641">
    <property type="term" value="F:ubiquitin-like modifier activating enzyme activity"/>
    <property type="evidence" value="ECO:0007669"/>
    <property type="project" value="InterPro"/>
</dbReference>
<dbReference type="SUPFAM" id="SSF69572">
    <property type="entry name" value="Activating enzymes of the ubiquitin-like proteins"/>
    <property type="match status" value="1"/>
</dbReference>
<dbReference type="InterPro" id="IPR035985">
    <property type="entry name" value="Ubiquitin-activating_enz"/>
</dbReference>
<organism evidence="2 3">
    <name type="scientific">Candidatus Saganbacteria bacterium</name>
    <dbReference type="NCBI Taxonomy" id="2575572"/>
    <lineage>
        <taxon>Bacteria</taxon>
        <taxon>Bacillati</taxon>
        <taxon>Saganbacteria</taxon>
    </lineage>
</organism>
<dbReference type="Gene3D" id="3.40.50.720">
    <property type="entry name" value="NAD(P)-binding Rossmann-like Domain"/>
    <property type="match status" value="1"/>
</dbReference>
<dbReference type="Proteomes" id="UP000488506">
    <property type="component" value="Unassembled WGS sequence"/>
</dbReference>